<accession>A0A9P4GPN7</accession>
<dbReference type="InterPro" id="IPR013087">
    <property type="entry name" value="Znf_C2H2_type"/>
</dbReference>
<dbReference type="Gene3D" id="3.30.160.60">
    <property type="entry name" value="Classic Zinc Finger"/>
    <property type="match status" value="1"/>
</dbReference>
<dbReference type="OrthoDB" id="20872at2759"/>
<comment type="caution">
    <text evidence="4">The sequence shown here is derived from an EMBL/GenBank/DDBJ whole genome shotgun (WGS) entry which is preliminary data.</text>
</comment>
<keyword evidence="1" id="KW-0862">Zinc</keyword>
<feature type="region of interest" description="Disordered" evidence="2">
    <location>
        <begin position="83"/>
        <end position="102"/>
    </location>
</feature>
<keyword evidence="1" id="KW-0863">Zinc-finger</keyword>
<dbReference type="EMBL" id="ML976615">
    <property type="protein sequence ID" value="KAF1849284.1"/>
    <property type="molecule type" value="Genomic_DNA"/>
</dbReference>
<dbReference type="Pfam" id="PF26082">
    <property type="entry name" value="zf-C2H2_AcuF"/>
    <property type="match status" value="1"/>
</dbReference>
<evidence type="ECO:0000313" key="4">
    <source>
        <dbReference type="EMBL" id="KAF1849284.1"/>
    </source>
</evidence>
<dbReference type="InterPro" id="IPR058925">
    <property type="entry name" value="zf-C2H2_AcuF"/>
</dbReference>
<dbReference type="PANTHER" id="PTHR35391:SF7">
    <property type="entry name" value="C2H2-TYPE DOMAIN-CONTAINING PROTEIN"/>
    <property type="match status" value="1"/>
</dbReference>
<dbReference type="AlphaFoldDB" id="A0A9P4GPN7"/>
<feature type="domain" description="C2H2-type" evidence="3">
    <location>
        <begin position="344"/>
        <end position="369"/>
    </location>
</feature>
<keyword evidence="1" id="KW-0479">Metal-binding</keyword>
<dbReference type="PANTHER" id="PTHR35391">
    <property type="entry name" value="C2H2-TYPE DOMAIN-CONTAINING PROTEIN-RELATED"/>
    <property type="match status" value="1"/>
</dbReference>
<feature type="region of interest" description="Disordered" evidence="2">
    <location>
        <begin position="259"/>
        <end position="280"/>
    </location>
</feature>
<keyword evidence="5" id="KW-1185">Reference proteome</keyword>
<dbReference type="GeneID" id="63845433"/>
<dbReference type="RefSeq" id="XP_040791847.1">
    <property type="nucleotide sequence ID" value="XM_040928180.1"/>
</dbReference>
<evidence type="ECO:0000313" key="5">
    <source>
        <dbReference type="Proteomes" id="UP000800039"/>
    </source>
</evidence>
<dbReference type="Proteomes" id="UP000800039">
    <property type="component" value="Unassembled WGS sequence"/>
</dbReference>
<evidence type="ECO:0000259" key="3">
    <source>
        <dbReference type="PROSITE" id="PS50157"/>
    </source>
</evidence>
<feature type="compositionally biased region" description="Acidic residues" evidence="2">
    <location>
        <begin position="83"/>
        <end position="92"/>
    </location>
</feature>
<sequence length="437" mass="50225">MAKAELLIKSKLSPAVINDELGRFRLWCGNLGAHRRGKGSLDYKLREASHIRDRVIELLQNLKSVLQEAIDIIKGERVPWEDLSDSESDVSDSEILQNKESTTTELEQLASNMAEINTCLMRLSMAIRNPAPHDQFKESTHINVTHFEAFDIDHVRGKFPMAKEYLVVRLGKAISRRRQYLRYREEHRKKLEHGLGSQPQAQVQELTIPHSTSHTVTSPSEKIESTIASSLPLAIKASASAMELDENDQYEDVLSQTSYASSTNDTARLRPPPLPEQGQDGDPFECPLCFRFTSVRQLAAWHKHVYRDLQPYLCTSEGCEIPDRTYESRHDWFHHELQVHRKWWECVDGCNQSFRSSGSLREHLWQEHADIANEERVDDLMRNCERHDGMATEAECPLCQHQLASLTQLRRHLGKHHEELSLFALPAYMKNDLDDSD</sequence>
<protein>
    <recommendedName>
        <fullName evidence="3">C2H2-type domain-containing protein</fullName>
    </recommendedName>
</protein>
<proteinExistence type="predicted"/>
<feature type="non-terminal residue" evidence="4">
    <location>
        <position position="437"/>
    </location>
</feature>
<gene>
    <name evidence="4" type="ORF">K460DRAFT_277438</name>
</gene>
<name>A0A9P4GPN7_9PLEO</name>
<dbReference type="GO" id="GO:0008270">
    <property type="term" value="F:zinc ion binding"/>
    <property type="evidence" value="ECO:0007669"/>
    <property type="project" value="UniProtKB-KW"/>
</dbReference>
<dbReference type="SMART" id="SM00355">
    <property type="entry name" value="ZnF_C2H2"/>
    <property type="match status" value="3"/>
</dbReference>
<evidence type="ECO:0000256" key="2">
    <source>
        <dbReference type="SAM" id="MobiDB-lite"/>
    </source>
</evidence>
<evidence type="ECO:0000256" key="1">
    <source>
        <dbReference type="PROSITE-ProRule" id="PRU00042"/>
    </source>
</evidence>
<dbReference type="PROSITE" id="PS00028">
    <property type="entry name" value="ZINC_FINGER_C2H2_1"/>
    <property type="match status" value="2"/>
</dbReference>
<reference evidence="4" key="1">
    <citation type="submission" date="2020-01" db="EMBL/GenBank/DDBJ databases">
        <authorList>
            <consortium name="DOE Joint Genome Institute"/>
            <person name="Haridas S."/>
            <person name="Albert R."/>
            <person name="Binder M."/>
            <person name="Bloem J."/>
            <person name="Labutti K."/>
            <person name="Salamov A."/>
            <person name="Andreopoulos B."/>
            <person name="Baker S.E."/>
            <person name="Barry K."/>
            <person name="Bills G."/>
            <person name="Bluhm B.H."/>
            <person name="Cannon C."/>
            <person name="Castanera R."/>
            <person name="Culley D.E."/>
            <person name="Daum C."/>
            <person name="Ezra D."/>
            <person name="Gonzalez J.B."/>
            <person name="Henrissat B."/>
            <person name="Kuo A."/>
            <person name="Liang C."/>
            <person name="Lipzen A."/>
            <person name="Lutzoni F."/>
            <person name="Magnuson J."/>
            <person name="Mondo S."/>
            <person name="Nolan M."/>
            <person name="Ohm R."/>
            <person name="Pangilinan J."/>
            <person name="Park H.-J."/>
            <person name="Ramirez L."/>
            <person name="Alfaro M."/>
            <person name="Sun H."/>
            <person name="Tritt A."/>
            <person name="Yoshinaga Y."/>
            <person name="Zwiers L.-H."/>
            <person name="Turgeon B.G."/>
            <person name="Goodwin S.B."/>
            <person name="Spatafora J.W."/>
            <person name="Crous P.W."/>
            <person name="Grigoriev I.V."/>
        </authorList>
    </citation>
    <scope>NUCLEOTIDE SEQUENCE</scope>
    <source>
        <strain evidence="4">CBS 394.84</strain>
    </source>
</reference>
<organism evidence="4 5">
    <name type="scientific">Cucurbitaria berberidis CBS 394.84</name>
    <dbReference type="NCBI Taxonomy" id="1168544"/>
    <lineage>
        <taxon>Eukaryota</taxon>
        <taxon>Fungi</taxon>
        <taxon>Dikarya</taxon>
        <taxon>Ascomycota</taxon>
        <taxon>Pezizomycotina</taxon>
        <taxon>Dothideomycetes</taxon>
        <taxon>Pleosporomycetidae</taxon>
        <taxon>Pleosporales</taxon>
        <taxon>Pleosporineae</taxon>
        <taxon>Cucurbitariaceae</taxon>
        <taxon>Cucurbitaria</taxon>
    </lineage>
</organism>
<dbReference type="PROSITE" id="PS50157">
    <property type="entry name" value="ZINC_FINGER_C2H2_2"/>
    <property type="match status" value="1"/>
</dbReference>